<accession>A0A5P1EKN8</accession>
<protein>
    <submittedName>
        <fullName evidence="1">Uncharacterized protein</fullName>
    </submittedName>
</protein>
<dbReference type="EMBL" id="CM007386">
    <property type="protein sequence ID" value="ONK66466.1"/>
    <property type="molecule type" value="Genomic_DNA"/>
</dbReference>
<keyword evidence="2" id="KW-1185">Reference proteome</keyword>
<gene>
    <name evidence="1" type="ORF">A4U43_C06F8400</name>
</gene>
<proteinExistence type="predicted"/>
<dbReference type="Gramene" id="ONK66466">
    <property type="protein sequence ID" value="ONK66466"/>
    <property type="gene ID" value="A4U43_C06F8400"/>
</dbReference>
<sequence length="55" mass="6361">ELRFRRAPPPGRDQLSLVNFHAEDSKTPHCHLHLVVAEEYSKILLDSSANFYLQN</sequence>
<evidence type="ECO:0000313" key="2">
    <source>
        <dbReference type="Proteomes" id="UP000243459"/>
    </source>
</evidence>
<feature type="non-terminal residue" evidence="1">
    <location>
        <position position="1"/>
    </location>
</feature>
<feature type="non-terminal residue" evidence="1">
    <location>
        <position position="55"/>
    </location>
</feature>
<dbReference type="Proteomes" id="UP000243459">
    <property type="component" value="Chromosome 6"/>
</dbReference>
<evidence type="ECO:0000313" key="1">
    <source>
        <dbReference type="EMBL" id="ONK66466.1"/>
    </source>
</evidence>
<reference evidence="2" key="1">
    <citation type="journal article" date="2017" name="Nat. Commun.">
        <title>The asparagus genome sheds light on the origin and evolution of a young Y chromosome.</title>
        <authorList>
            <person name="Harkess A."/>
            <person name="Zhou J."/>
            <person name="Xu C."/>
            <person name="Bowers J.E."/>
            <person name="Van der Hulst R."/>
            <person name="Ayyampalayam S."/>
            <person name="Mercati F."/>
            <person name="Riccardi P."/>
            <person name="McKain M.R."/>
            <person name="Kakrana A."/>
            <person name="Tang H."/>
            <person name="Ray J."/>
            <person name="Groenendijk J."/>
            <person name="Arikit S."/>
            <person name="Mathioni S.M."/>
            <person name="Nakano M."/>
            <person name="Shan H."/>
            <person name="Telgmann-Rauber A."/>
            <person name="Kanno A."/>
            <person name="Yue Z."/>
            <person name="Chen H."/>
            <person name="Li W."/>
            <person name="Chen Y."/>
            <person name="Xu X."/>
            <person name="Zhang Y."/>
            <person name="Luo S."/>
            <person name="Chen H."/>
            <person name="Gao J."/>
            <person name="Mao Z."/>
            <person name="Pires J.C."/>
            <person name="Luo M."/>
            <person name="Kudrna D."/>
            <person name="Wing R.A."/>
            <person name="Meyers B.C."/>
            <person name="Yi K."/>
            <person name="Kong H."/>
            <person name="Lavrijsen P."/>
            <person name="Sunseri F."/>
            <person name="Falavigna A."/>
            <person name="Ye Y."/>
            <person name="Leebens-Mack J.H."/>
            <person name="Chen G."/>
        </authorList>
    </citation>
    <scope>NUCLEOTIDE SEQUENCE [LARGE SCALE GENOMIC DNA]</scope>
    <source>
        <strain evidence="2">cv. DH0086</strain>
    </source>
</reference>
<organism evidence="1 2">
    <name type="scientific">Asparagus officinalis</name>
    <name type="common">Garden asparagus</name>
    <dbReference type="NCBI Taxonomy" id="4686"/>
    <lineage>
        <taxon>Eukaryota</taxon>
        <taxon>Viridiplantae</taxon>
        <taxon>Streptophyta</taxon>
        <taxon>Embryophyta</taxon>
        <taxon>Tracheophyta</taxon>
        <taxon>Spermatophyta</taxon>
        <taxon>Magnoliopsida</taxon>
        <taxon>Liliopsida</taxon>
        <taxon>Asparagales</taxon>
        <taxon>Asparagaceae</taxon>
        <taxon>Asparagoideae</taxon>
        <taxon>Asparagus</taxon>
    </lineage>
</organism>
<name>A0A5P1EKN8_ASPOF</name>
<dbReference type="AlphaFoldDB" id="A0A5P1EKN8"/>